<gene>
    <name evidence="2" type="ORF">TTRE_0000561201</name>
</gene>
<evidence type="ECO:0000313" key="2">
    <source>
        <dbReference type="EMBL" id="CDW57321.1"/>
    </source>
</evidence>
<dbReference type="Gene3D" id="3.40.109.10">
    <property type="entry name" value="NADH Oxidase"/>
    <property type="match status" value="1"/>
</dbReference>
<protein>
    <recommendedName>
        <fullName evidence="1">Putative nitroreductase TM1586 domain-containing protein</fullName>
    </recommendedName>
</protein>
<dbReference type="Proteomes" id="UP000030665">
    <property type="component" value="Unassembled WGS sequence"/>
</dbReference>
<dbReference type="InterPro" id="IPR029478">
    <property type="entry name" value="TM1586_NiRdase"/>
</dbReference>
<dbReference type="EMBL" id="HG806148">
    <property type="protein sequence ID" value="CDW57321.1"/>
    <property type="molecule type" value="Genomic_DNA"/>
</dbReference>
<dbReference type="InterPro" id="IPR000415">
    <property type="entry name" value="Nitroreductase-like"/>
</dbReference>
<name>A0A077ZAM0_TRITR</name>
<accession>A0A077ZAM0</accession>
<keyword evidence="3" id="KW-1185">Reference proteome</keyword>
<proteinExistence type="predicted"/>
<reference evidence="2" key="1">
    <citation type="submission" date="2014-01" db="EMBL/GenBank/DDBJ databases">
        <authorList>
            <person name="Aslett M."/>
        </authorList>
    </citation>
    <scope>NUCLEOTIDE SEQUENCE</scope>
</reference>
<dbReference type="Gene3D" id="3.40.109.30">
    <property type="entry name" value="putative nitroreductase (tm1586), domain 2"/>
    <property type="match status" value="1"/>
</dbReference>
<organism evidence="2 3">
    <name type="scientific">Trichuris trichiura</name>
    <name type="common">Whipworm</name>
    <name type="synonym">Trichocephalus trichiurus</name>
    <dbReference type="NCBI Taxonomy" id="36087"/>
    <lineage>
        <taxon>Eukaryota</taxon>
        <taxon>Metazoa</taxon>
        <taxon>Ecdysozoa</taxon>
        <taxon>Nematoda</taxon>
        <taxon>Enoplea</taxon>
        <taxon>Dorylaimia</taxon>
        <taxon>Trichinellida</taxon>
        <taxon>Trichuridae</taxon>
        <taxon>Trichuris</taxon>
    </lineage>
</organism>
<reference evidence="2" key="2">
    <citation type="submission" date="2014-03" db="EMBL/GenBank/DDBJ databases">
        <title>The whipworm genome and dual-species transcriptomics of an intimate host-pathogen interaction.</title>
        <authorList>
            <person name="Foth B.J."/>
            <person name="Tsai I.J."/>
            <person name="Reid A.J."/>
            <person name="Bancroft A.J."/>
            <person name="Nichol S."/>
            <person name="Tracey A."/>
            <person name="Holroyd N."/>
            <person name="Cotton J.A."/>
            <person name="Stanley E.J."/>
            <person name="Zarowiecki M."/>
            <person name="Liu J.Z."/>
            <person name="Huckvale T."/>
            <person name="Cooper P.J."/>
            <person name="Grencis R.K."/>
            <person name="Berriman M."/>
        </authorList>
    </citation>
    <scope>NUCLEOTIDE SEQUENCE [LARGE SCALE GENOMIC DNA]</scope>
</reference>
<dbReference type="AlphaFoldDB" id="A0A077ZAM0"/>
<dbReference type="SUPFAM" id="SSF55469">
    <property type="entry name" value="FMN-dependent nitroreductase-like"/>
    <property type="match status" value="1"/>
</dbReference>
<evidence type="ECO:0000313" key="3">
    <source>
        <dbReference type="Proteomes" id="UP000030665"/>
    </source>
</evidence>
<dbReference type="GO" id="GO:0016491">
    <property type="term" value="F:oxidoreductase activity"/>
    <property type="evidence" value="ECO:0007669"/>
    <property type="project" value="InterPro"/>
</dbReference>
<sequence>MDLYSSIFTRKSTRNFTMKPLSETTLKDVETFIETVQPLLPNAEITYKLVGPEGVKGIGTPKAPHYLLIYGKEQPLRDTCAGFLFQHVDLFLFSQGYASRWVGMMKPAKSDADYIIGLAFGEPAESASRTLKEFDRKALKEISEGKDSRIEAARLAPSGLNGQPWYFIANNGAVYVYRKKKINGLPGMMYNLTELDVGIALCHLAVATEHSGRSFEFVNSKGAPAAPDGHLYIGTVK</sequence>
<dbReference type="Pfam" id="PF14512">
    <property type="entry name" value="TM1586_NiRdase"/>
    <property type="match status" value="1"/>
</dbReference>
<evidence type="ECO:0000259" key="1">
    <source>
        <dbReference type="Pfam" id="PF14512"/>
    </source>
</evidence>
<feature type="domain" description="Putative nitroreductase TM1586" evidence="1">
    <location>
        <begin position="2"/>
        <end position="207"/>
    </location>
</feature>